<protein>
    <recommendedName>
        <fullName evidence="1">Macro domain-containing protein</fullName>
    </recommendedName>
</protein>
<dbReference type="Pfam" id="PF01661">
    <property type="entry name" value="Macro"/>
    <property type="match status" value="1"/>
</dbReference>
<dbReference type="RefSeq" id="YP_010766401.1">
    <property type="nucleotide sequence ID" value="NC_073679.1"/>
</dbReference>
<dbReference type="PANTHER" id="PTHR12521:SF0">
    <property type="entry name" value="ADP-RIBOSE GLYCOHYDROLASE OARD1"/>
    <property type="match status" value="1"/>
</dbReference>
<reference evidence="2 3" key="1">
    <citation type="submission" date="2022-02" db="EMBL/GenBank/DDBJ databases">
        <authorList>
            <person name="Gylling M."/>
        </authorList>
    </citation>
    <scope>NUCLEOTIDE SEQUENCE [LARGE SCALE GENOMIC DNA]</scope>
</reference>
<dbReference type="PANTHER" id="PTHR12521">
    <property type="entry name" value="PROTEIN C6ORF130"/>
    <property type="match status" value="1"/>
</dbReference>
<dbReference type="Proteomes" id="UP000831298">
    <property type="component" value="Segment"/>
</dbReference>
<dbReference type="InterPro" id="IPR002589">
    <property type="entry name" value="Macro_dom"/>
</dbReference>
<dbReference type="KEGG" id="vg:80266080"/>
<feature type="domain" description="Macro" evidence="1">
    <location>
        <begin position="1"/>
        <end position="162"/>
    </location>
</feature>
<evidence type="ECO:0000259" key="1">
    <source>
        <dbReference type="PROSITE" id="PS51154"/>
    </source>
</evidence>
<dbReference type="InterPro" id="IPR050892">
    <property type="entry name" value="ADP-ribose_metab_enzymes"/>
</dbReference>
<dbReference type="GO" id="GO:0140291">
    <property type="term" value="P:peptidyl-glutamate ADP-deribosylation"/>
    <property type="evidence" value="ECO:0007669"/>
    <property type="project" value="TreeGrafter"/>
</dbReference>
<dbReference type="SUPFAM" id="SSF52949">
    <property type="entry name" value="Macro domain-like"/>
    <property type="match status" value="1"/>
</dbReference>
<sequence>MIQYKIGDLVDALKSGEVSSIGHQANCFNTMNSGVAKAIRLAFPNAYEADCLTEKGDKAKLGKLTCVEYERDDETVGLIYNLYGQYNYGYDAKGYTNYEALRGALLNMRIDLETAVSFGGEDWKKVGFPKIGAGLGGGDWDTIARIIEDTFEGYDVTVYTLQ</sequence>
<evidence type="ECO:0000313" key="3">
    <source>
        <dbReference type="Proteomes" id="UP000831298"/>
    </source>
</evidence>
<dbReference type="PROSITE" id="PS51154">
    <property type="entry name" value="MACRO"/>
    <property type="match status" value="1"/>
</dbReference>
<name>A0AAE9GPI4_9CAUD</name>
<dbReference type="Gene3D" id="3.40.220.10">
    <property type="entry name" value="Leucine Aminopeptidase, subunit E, domain 1"/>
    <property type="match status" value="1"/>
</dbReference>
<proteinExistence type="predicted"/>
<accession>A0AAE9GPI4</accession>
<keyword evidence="3" id="KW-1185">Reference proteome</keyword>
<evidence type="ECO:0000313" key="2">
    <source>
        <dbReference type="EMBL" id="UOL48445.1"/>
    </source>
</evidence>
<organism evidence="2 3">
    <name type="scientific">Pseudomonas phage Kremar</name>
    <dbReference type="NCBI Taxonomy" id="2928831"/>
    <lineage>
        <taxon>Viruses</taxon>
        <taxon>Duplodnaviria</taxon>
        <taxon>Heunggongvirae</taxon>
        <taxon>Uroviricota</taxon>
        <taxon>Caudoviricetes</taxon>
        <taxon>Vandenendeviridae</taxon>
        <taxon>Gorskivirinae</taxon>
        <taxon>Kremarvirus</taxon>
        <taxon>Kremarvirus kremar</taxon>
    </lineage>
</organism>
<dbReference type="GeneID" id="80266080"/>
<dbReference type="EMBL" id="OM982620">
    <property type="protein sequence ID" value="UOL48445.1"/>
    <property type="molecule type" value="Genomic_DNA"/>
</dbReference>
<dbReference type="InterPro" id="IPR043472">
    <property type="entry name" value="Macro_dom-like"/>
</dbReference>
<dbReference type="SMART" id="SM00506">
    <property type="entry name" value="A1pp"/>
    <property type="match status" value="1"/>
</dbReference>